<dbReference type="Proteomes" id="UP000503349">
    <property type="component" value="Chromosome 13"/>
</dbReference>
<dbReference type="GO" id="GO:0006955">
    <property type="term" value="P:immune response"/>
    <property type="evidence" value="ECO:0007669"/>
    <property type="project" value="TreeGrafter"/>
</dbReference>
<evidence type="ECO:0000259" key="6">
    <source>
        <dbReference type="PROSITE" id="PS50835"/>
    </source>
</evidence>
<protein>
    <submittedName>
        <fullName evidence="7">Sialoadhesin Sheep erythrocyte receptor</fullName>
    </submittedName>
</protein>
<organism evidence="7 8">
    <name type="scientific">Channa argus</name>
    <name type="common">Northern snakehead</name>
    <name type="synonym">Ophicephalus argus</name>
    <dbReference type="NCBI Taxonomy" id="215402"/>
    <lineage>
        <taxon>Eukaryota</taxon>
        <taxon>Metazoa</taxon>
        <taxon>Chordata</taxon>
        <taxon>Craniata</taxon>
        <taxon>Vertebrata</taxon>
        <taxon>Euteleostomi</taxon>
        <taxon>Actinopterygii</taxon>
        <taxon>Neopterygii</taxon>
        <taxon>Teleostei</taxon>
        <taxon>Neoteleostei</taxon>
        <taxon>Acanthomorphata</taxon>
        <taxon>Anabantaria</taxon>
        <taxon>Anabantiformes</taxon>
        <taxon>Channoidei</taxon>
        <taxon>Channidae</taxon>
        <taxon>Channa</taxon>
    </lineage>
</organism>
<dbReference type="GO" id="GO:0004888">
    <property type="term" value="F:transmembrane signaling receptor activity"/>
    <property type="evidence" value="ECO:0007669"/>
    <property type="project" value="TreeGrafter"/>
</dbReference>
<keyword evidence="3" id="KW-0393">Immunoglobulin domain</keyword>
<accession>A0A6G1Q4X7</accession>
<dbReference type="InterPro" id="IPR036179">
    <property type="entry name" value="Ig-like_dom_sf"/>
</dbReference>
<evidence type="ECO:0000256" key="5">
    <source>
        <dbReference type="SAM" id="SignalP"/>
    </source>
</evidence>
<name>A0A6G1Q4X7_CHAAH</name>
<feature type="transmembrane region" description="Helical" evidence="4">
    <location>
        <begin position="211"/>
        <end position="232"/>
    </location>
</feature>
<dbReference type="InterPro" id="IPR007110">
    <property type="entry name" value="Ig-like_dom"/>
</dbReference>
<dbReference type="Pfam" id="PF00047">
    <property type="entry name" value="ig"/>
    <property type="match status" value="1"/>
</dbReference>
<evidence type="ECO:0000256" key="3">
    <source>
        <dbReference type="ARBA" id="ARBA00023319"/>
    </source>
</evidence>
<evidence type="ECO:0000256" key="1">
    <source>
        <dbReference type="ARBA" id="ARBA00022729"/>
    </source>
</evidence>
<dbReference type="PROSITE" id="PS50835">
    <property type="entry name" value="IG_LIKE"/>
    <property type="match status" value="2"/>
</dbReference>
<dbReference type="InterPro" id="IPR013151">
    <property type="entry name" value="Immunoglobulin_dom"/>
</dbReference>
<dbReference type="GO" id="GO:0009897">
    <property type="term" value="C:external side of plasma membrane"/>
    <property type="evidence" value="ECO:0007669"/>
    <property type="project" value="TreeGrafter"/>
</dbReference>
<proteinExistence type="predicted"/>
<keyword evidence="8" id="KW-1185">Reference proteome</keyword>
<dbReference type="EMBL" id="CM015724">
    <property type="protein sequence ID" value="KAF3697680.1"/>
    <property type="molecule type" value="Genomic_DNA"/>
</dbReference>
<sequence>MDITPLCIISFFYLMFELQAATLKILPNRSQFFWYDSVTLSCVVQGNSSGWIMRRNTSLQTSEPCNQGWGVSHDSSCTIEDAYPSDSGAYWCESDDGESSNIIHINITDGVVILESPALPVTEGETVTLFCHYKEEDNQKATLNFSTNFYKYDVLIGNTTAGNINLSTVSKSDEGFYKCEHPTKGESPLSWLNVISKAKTQFPPPPPFMSLRSLVCSIVLVIIYKLMLLVCVNVHRKCSEA</sequence>
<keyword evidence="4" id="KW-0472">Membrane</keyword>
<keyword evidence="4" id="KW-0812">Transmembrane</keyword>
<feature type="chain" id="PRO_5026294208" evidence="5">
    <location>
        <begin position="21"/>
        <end position="241"/>
    </location>
</feature>
<feature type="signal peptide" evidence="5">
    <location>
        <begin position="1"/>
        <end position="20"/>
    </location>
</feature>
<dbReference type="PANTHER" id="PTHR11481:SF64">
    <property type="entry name" value="FC RECEPTOR-LIKE PROTEIN 4"/>
    <property type="match status" value="1"/>
</dbReference>
<dbReference type="PANTHER" id="PTHR11481">
    <property type="entry name" value="IMMUNOGLOBULIN FC RECEPTOR"/>
    <property type="match status" value="1"/>
</dbReference>
<dbReference type="GO" id="GO:0007166">
    <property type="term" value="P:cell surface receptor signaling pathway"/>
    <property type="evidence" value="ECO:0007669"/>
    <property type="project" value="TreeGrafter"/>
</dbReference>
<keyword evidence="7" id="KW-0675">Receptor</keyword>
<feature type="domain" description="Ig-like" evidence="6">
    <location>
        <begin position="109"/>
        <end position="190"/>
    </location>
</feature>
<reference evidence="8" key="2">
    <citation type="submission" date="2019-02" db="EMBL/GenBank/DDBJ databases">
        <title>Opniocepnalus argus Var Kimnra genome.</title>
        <authorList>
            <person name="Zhou C."/>
            <person name="Xiao S."/>
        </authorList>
    </citation>
    <scope>NUCLEOTIDE SEQUENCE [LARGE SCALE GENOMIC DNA]</scope>
</reference>
<reference evidence="7 8" key="1">
    <citation type="submission" date="2019-02" db="EMBL/GenBank/DDBJ databases">
        <title>Opniocepnalus argus genome.</title>
        <authorList>
            <person name="Zhou C."/>
            <person name="Xiao S."/>
        </authorList>
    </citation>
    <scope>NUCLEOTIDE SEQUENCE [LARGE SCALE GENOMIC DNA]</scope>
    <source>
        <strain evidence="7">OARG1902GOOAL</strain>
        <tissue evidence="7">Muscle</tissue>
    </source>
</reference>
<dbReference type="AlphaFoldDB" id="A0A6G1Q4X7"/>
<keyword evidence="1 5" id="KW-0732">Signal</keyword>
<evidence type="ECO:0000256" key="4">
    <source>
        <dbReference type="SAM" id="Phobius"/>
    </source>
</evidence>
<dbReference type="InterPro" id="IPR050488">
    <property type="entry name" value="Ig_Fc_receptor"/>
</dbReference>
<dbReference type="SUPFAM" id="SSF48726">
    <property type="entry name" value="Immunoglobulin"/>
    <property type="match status" value="2"/>
</dbReference>
<gene>
    <name evidence="7" type="ORF">EXN66_Car013360</name>
</gene>
<feature type="domain" description="Ig-like" evidence="6">
    <location>
        <begin position="1"/>
        <end position="108"/>
    </location>
</feature>
<evidence type="ECO:0000313" key="7">
    <source>
        <dbReference type="EMBL" id="KAF3697680.1"/>
    </source>
</evidence>
<dbReference type="InterPro" id="IPR003599">
    <property type="entry name" value="Ig_sub"/>
</dbReference>
<evidence type="ECO:0000313" key="8">
    <source>
        <dbReference type="Proteomes" id="UP000503349"/>
    </source>
</evidence>
<keyword evidence="2" id="KW-1015">Disulfide bond</keyword>
<dbReference type="Gene3D" id="2.60.40.10">
    <property type="entry name" value="Immunoglobulins"/>
    <property type="match status" value="2"/>
</dbReference>
<dbReference type="SMART" id="SM00409">
    <property type="entry name" value="IG"/>
    <property type="match status" value="2"/>
</dbReference>
<evidence type="ECO:0000256" key="2">
    <source>
        <dbReference type="ARBA" id="ARBA00023157"/>
    </source>
</evidence>
<keyword evidence="4" id="KW-1133">Transmembrane helix</keyword>
<dbReference type="InterPro" id="IPR013783">
    <property type="entry name" value="Ig-like_fold"/>
</dbReference>